<dbReference type="EMBL" id="LKEA01000009">
    <property type="protein sequence ID" value="ROW06784.1"/>
    <property type="molecule type" value="Genomic_DNA"/>
</dbReference>
<feature type="domain" description="NACHT" evidence="2">
    <location>
        <begin position="284"/>
        <end position="440"/>
    </location>
</feature>
<dbReference type="Gene3D" id="3.40.50.300">
    <property type="entry name" value="P-loop containing nucleotide triphosphate hydrolases"/>
    <property type="match status" value="1"/>
</dbReference>
<keyword evidence="1" id="KW-0677">Repeat</keyword>
<dbReference type="PANTHER" id="PTHR10039">
    <property type="entry name" value="AMELOGENIN"/>
    <property type="match status" value="1"/>
</dbReference>
<evidence type="ECO:0000259" key="2">
    <source>
        <dbReference type="PROSITE" id="PS50837"/>
    </source>
</evidence>
<dbReference type="OrthoDB" id="21416at2759"/>
<name>A0A423WTC4_9PEZI</name>
<dbReference type="PROSITE" id="PS50837">
    <property type="entry name" value="NACHT"/>
    <property type="match status" value="1"/>
</dbReference>
<dbReference type="AlphaFoldDB" id="A0A423WTC4"/>
<evidence type="ECO:0000313" key="4">
    <source>
        <dbReference type="Proteomes" id="UP000283895"/>
    </source>
</evidence>
<gene>
    <name evidence="3" type="ORF">VMCG_04013</name>
</gene>
<sequence length="558" mass="63986">MPHDTSFKKALDKLLGSLTAEQRQEFGNTTLTDVKDQIQKIQDKYGSTKRLRNMARLSKFLEAMEQLEQVVSVFLNVNSSVAFVWGPIKFFLLVAATDLKTLECLLDTYIEISEVIPDLEEYTTLFKDHPRVLEVLERYYEDILQFHINALDVFGRRVGRRLFDNAWKTFRAKFKPILESLKRHRDLLAYTKSTAVFPELQSTRQILGDKIDALRTAFEADMKGVLSGFHERRKEIAAKLGAAGPGNTQGHHRMPEQRFPQSGDWILKDSVFLEWLDPMDPSSKTLYLNGMPGAGKTTLVSHVIDSLQSDATQYYGPLLCFYFEHRQDGKTLMADMLRAFIVQLLYQDDSILDYLQEQISTTNPSHLRDLAHLKELVLNAILVQSRCYIFIDGLDEGKEGTSEQIVQWLNTDLIPNSTKSGVPVKLLVSGQRDGILDQHLRCPSIRLDNTKSHLHDIEQYSLAMATQLKRKFGIDHEETIARKVTEASKGMFMYAKVVLEDLLSQTSLYELEEELQKEYPKDLDEAYERVSLRILDLAAPRRKEAALKILRWVAYEEG</sequence>
<dbReference type="Proteomes" id="UP000283895">
    <property type="component" value="Unassembled WGS sequence"/>
</dbReference>
<dbReference type="InterPro" id="IPR027417">
    <property type="entry name" value="P-loop_NTPase"/>
</dbReference>
<dbReference type="Pfam" id="PF24883">
    <property type="entry name" value="NPHP3_N"/>
    <property type="match status" value="1"/>
</dbReference>
<dbReference type="STRING" id="356882.A0A423WTC4"/>
<proteinExistence type="predicted"/>
<keyword evidence="4" id="KW-1185">Reference proteome</keyword>
<accession>A0A423WTC4</accession>
<dbReference type="SUPFAM" id="SSF52540">
    <property type="entry name" value="P-loop containing nucleoside triphosphate hydrolases"/>
    <property type="match status" value="1"/>
</dbReference>
<evidence type="ECO:0000313" key="3">
    <source>
        <dbReference type="EMBL" id="ROW06784.1"/>
    </source>
</evidence>
<comment type="caution">
    <text evidence="3">The sequence shown here is derived from an EMBL/GenBank/DDBJ whole genome shotgun (WGS) entry which is preliminary data.</text>
</comment>
<dbReference type="Pfam" id="PF24809">
    <property type="entry name" value="DUF7708"/>
    <property type="match status" value="1"/>
</dbReference>
<reference evidence="3 4" key="1">
    <citation type="submission" date="2015-09" db="EMBL/GenBank/DDBJ databases">
        <title>Host preference determinants of Valsa canker pathogens revealed by comparative genomics.</title>
        <authorList>
            <person name="Yin Z."/>
            <person name="Huang L."/>
        </authorList>
    </citation>
    <scope>NUCLEOTIDE SEQUENCE [LARGE SCALE GENOMIC DNA]</scope>
    <source>
        <strain evidence="3 4">03-1</strain>
    </source>
</reference>
<dbReference type="InterPro" id="IPR056125">
    <property type="entry name" value="DUF7708"/>
</dbReference>
<dbReference type="PANTHER" id="PTHR10039:SF14">
    <property type="entry name" value="NACHT DOMAIN-CONTAINING PROTEIN"/>
    <property type="match status" value="1"/>
</dbReference>
<organism evidence="3 4">
    <name type="scientific">Cytospora schulzeri</name>
    <dbReference type="NCBI Taxonomy" id="448051"/>
    <lineage>
        <taxon>Eukaryota</taxon>
        <taxon>Fungi</taxon>
        <taxon>Dikarya</taxon>
        <taxon>Ascomycota</taxon>
        <taxon>Pezizomycotina</taxon>
        <taxon>Sordariomycetes</taxon>
        <taxon>Sordariomycetidae</taxon>
        <taxon>Diaporthales</taxon>
        <taxon>Cytosporaceae</taxon>
        <taxon>Cytospora</taxon>
    </lineage>
</organism>
<evidence type="ECO:0000256" key="1">
    <source>
        <dbReference type="ARBA" id="ARBA00022737"/>
    </source>
</evidence>
<dbReference type="InterPro" id="IPR007111">
    <property type="entry name" value="NACHT_NTPase"/>
</dbReference>
<protein>
    <recommendedName>
        <fullName evidence="2">NACHT domain-containing protein</fullName>
    </recommendedName>
</protein>
<dbReference type="InterPro" id="IPR056884">
    <property type="entry name" value="NPHP3-like_N"/>
</dbReference>